<gene>
    <name evidence="1" type="ORF">KIN20_028462</name>
</gene>
<proteinExistence type="predicted"/>
<accession>A0AAD5R1L9</accession>
<reference evidence="1" key="1">
    <citation type="submission" date="2021-06" db="EMBL/GenBank/DDBJ databases">
        <title>Parelaphostrongylus tenuis whole genome reference sequence.</title>
        <authorList>
            <person name="Garwood T.J."/>
            <person name="Larsen P.A."/>
            <person name="Fountain-Jones N.M."/>
            <person name="Garbe J.R."/>
            <person name="Macchietto M.G."/>
            <person name="Kania S.A."/>
            <person name="Gerhold R.W."/>
            <person name="Richards J.E."/>
            <person name="Wolf T.M."/>
        </authorList>
    </citation>
    <scope>NUCLEOTIDE SEQUENCE</scope>
    <source>
        <strain evidence="1">MNPRO001-30</strain>
        <tissue evidence="1">Meninges</tissue>
    </source>
</reference>
<dbReference type="Proteomes" id="UP001196413">
    <property type="component" value="Unassembled WGS sequence"/>
</dbReference>
<keyword evidence="2" id="KW-1185">Reference proteome</keyword>
<name>A0AAD5R1L9_PARTN</name>
<dbReference type="EMBL" id="JAHQIW010005937">
    <property type="protein sequence ID" value="KAJ1367529.1"/>
    <property type="molecule type" value="Genomic_DNA"/>
</dbReference>
<evidence type="ECO:0000313" key="2">
    <source>
        <dbReference type="Proteomes" id="UP001196413"/>
    </source>
</evidence>
<protein>
    <submittedName>
        <fullName evidence="1">Uncharacterized protein</fullName>
    </submittedName>
</protein>
<dbReference type="AlphaFoldDB" id="A0AAD5R1L9"/>
<evidence type="ECO:0000313" key="1">
    <source>
        <dbReference type="EMBL" id="KAJ1367529.1"/>
    </source>
</evidence>
<comment type="caution">
    <text evidence="1">The sequence shown here is derived from an EMBL/GenBank/DDBJ whole genome shotgun (WGS) entry which is preliminary data.</text>
</comment>
<organism evidence="1 2">
    <name type="scientific">Parelaphostrongylus tenuis</name>
    <name type="common">Meningeal worm</name>
    <dbReference type="NCBI Taxonomy" id="148309"/>
    <lineage>
        <taxon>Eukaryota</taxon>
        <taxon>Metazoa</taxon>
        <taxon>Ecdysozoa</taxon>
        <taxon>Nematoda</taxon>
        <taxon>Chromadorea</taxon>
        <taxon>Rhabditida</taxon>
        <taxon>Rhabditina</taxon>
        <taxon>Rhabditomorpha</taxon>
        <taxon>Strongyloidea</taxon>
        <taxon>Metastrongylidae</taxon>
        <taxon>Parelaphostrongylus</taxon>
    </lineage>
</organism>
<sequence length="75" mass="8499">MLTVSRSILLSFSTSEERRELLTQYYQTFLTLTVAAKNVKIKGNVQEMFVPFDFHVLAHAAVCMNSRLNDSITTA</sequence>